<dbReference type="Pfam" id="PF10282">
    <property type="entry name" value="Lactonase"/>
    <property type="match status" value="1"/>
</dbReference>
<dbReference type="GO" id="GO:0017057">
    <property type="term" value="F:6-phosphogluconolactonase activity"/>
    <property type="evidence" value="ECO:0007669"/>
    <property type="project" value="TreeGrafter"/>
</dbReference>
<comment type="similarity">
    <text evidence="1">Belongs to the cycloisomerase 2 family.</text>
</comment>
<dbReference type="Proteomes" id="UP000317572">
    <property type="component" value="Chromosome"/>
</dbReference>
<name>A0A515D3V1_SERLI</name>
<feature type="signal peptide" evidence="3">
    <location>
        <begin position="1"/>
        <end position="27"/>
    </location>
</feature>
<dbReference type="AlphaFoldDB" id="A0A515D3V1"/>
<dbReference type="InterPro" id="IPR050282">
    <property type="entry name" value="Cycloisomerase_2"/>
</dbReference>
<evidence type="ECO:0000313" key="4">
    <source>
        <dbReference type="EMBL" id="QDL35089.1"/>
    </source>
</evidence>
<evidence type="ECO:0000313" key="5">
    <source>
        <dbReference type="Proteomes" id="UP000317572"/>
    </source>
</evidence>
<dbReference type="InterPro" id="IPR015943">
    <property type="entry name" value="WD40/YVTN_repeat-like_dom_sf"/>
</dbReference>
<feature type="chain" id="PRO_5021714350" evidence="3">
    <location>
        <begin position="28"/>
        <end position="405"/>
    </location>
</feature>
<dbReference type="InterPro" id="IPR019405">
    <property type="entry name" value="Lactonase_7-beta_prop"/>
</dbReference>
<proteinExistence type="inferred from homology"/>
<organism evidence="4 5">
    <name type="scientific">Serratia liquefaciens</name>
    <dbReference type="NCBI Taxonomy" id="614"/>
    <lineage>
        <taxon>Bacteria</taxon>
        <taxon>Pseudomonadati</taxon>
        <taxon>Pseudomonadota</taxon>
        <taxon>Gammaproteobacteria</taxon>
        <taxon>Enterobacterales</taxon>
        <taxon>Yersiniaceae</taxon>
        <taxon>Serratia</taxon>
    </lineage>
</organism>
<protein>
    <submittedName>
        <fullName evidence="4">Lactonase family protein</fullName>
    </submittedName>
</protein>
<dbReference type="GO" id="GO:0006006">
    <property type="term" value="P:glucose metabolic process"/>
    <property type="evidence" value="ECO:0007669"/>
    <property type="project" value="UniProtKB-KW"/>
</dbReference>
<dbReference type="SUPFAM" id="SSF50974">
    <property type="entry name" value="Nitrous oxide reductase, N-terminal domain"/>
    <property type="match status" value="1"/>
</dbReference>
<accession>A0A515D3V1</accession>
<dbReference type="PANTHER" id="PTHR30344">
    <property type="entry name" value="6-PHOSPHOGLUCONOLACTONASE-RELATED"/>
    <property type="match status" value="1"/>
</dbReference>
<keyword evidence="2" id="KW-0313">Glucose metabolism</keyword>
<dbReference type="STRING" id="614.XJ20_01520"/>
<dbReference type="GO" id="GO:0005829">
    <property type="term" value="C:cytosol"/>
    <property type="evidence" value="ECO:0007669"/>
    <property type="project" value="TreeGrafter"/>
</dbReference>
<dbReference type="InterPro" id="IPR011045">
    <property type="entry name" value="N2O_reductase_N"/>
</dbReference>
<dbReference type="EMBL" id="CP033893">
    <property type="protein sequence ID" value="QDL35089.1"/>
    <property type="molecule type" value="Genomic_DNA"/>
</dbReference>
<dbReference type="RefSeq" id="WP_046372551.1">
    <property type="nucleotide sequence ID" value="NZ_CAMFJW010000002.1"/>
</dbReference>
<gene>
    <name evidence="4" type="ORF">EGO53_26420</name>
</gene>
<reference evidence="4 5" key="1">
    <citation type="submission" date="2018-11" db="EMBL/GenBank/DDBJ databases">
        <title>The first complete genome of Serratia liquefaciens isolated from metalophyte plant revel distinctness adaptive mechanisms in an extreme habitat.</title>
        <authorList>
            <person name="Caneschi W.L."/>
            <person name="Sanchez A.B."/>
            <person name="Felestrino E.B."/>
            <person name="Assis R.A.B."/>
            <person name="Lemes C.G.C."/>
            <person name="Cordeiro I.F."/>
            <person name="Fonseca N.P."/>
            <person name="Villa M."/>
            <person name="Vieira I.T."/>
            <person name="Moraes L.A."/>
            <person name="Kamino L.H.Y."/>
            <person name="do Carmo F."/>
            <person name="Garcia C.M."/>
            <person name="Almeida N.F."/>
            <person name="Silva R.S."/>
            <person name="Ferro J.A."/>
            <person name="Ferro M.I.T."/>
            <person name="Varani A.M."/>
            <person name="Ferreira R.M."/>
            <person name="dos Santos V.L."/>
            <person name="Silva U.C."/>
            <person name="Setubal J.C."/>
            <person name="Moreira L.M."/>
        </authorList>
    </citation>
    <scope>NUCLEOTIDE SEQUENCE [LARGE SCALE GENOMIC DNA]</scope>
    <source>
        <strain evidence="4 5">FG3</strain>
    </source>
</reference>
<evidence type="ECO:0000256" key="3">
    <source>
        <dbReference type="SAM" id="SignalP"/>
    </source>
</evidence>
<dbReference type="Gene3D" id="2.130.10.10">
    <property type="entry name" value="YVTN repeat-like/Quinoprotein amine dehydrogenase"/>
    <property type="match status" value="1"/>
</dbReference>
<evidence type="ECO:0000256" key="2">
    <source>
        <dbReference type="ARBA" id="ARBA00022526"/>
    </source>
</evidence>
<evidence type="ECO:0000256" key="1">
    <source>
        <dbReference type="ARBA" id="ARBA00005564"/>
    </source>
</evidence>
<keyword evidence="3" id="KW-0732">Signal</keyword>
<keyword evidence="2" id="KW-0119">Carbohydrate metabolism</keyword>
<sequence length="405" mass="43095">MRNWQTSSTLRTAVTLALLAMASPALHAEDAMKSTSSHFAYIGTYNPNGEGVYRVQVDPVSGALSARTLASSQPNPAQLTVDAKGQTLYVASEVADFNGTQHGGIIAYRINPTDGSLTQLNQVDAQGAGPVYLFLTPNGRHLLVANYVSGTVAAFPVESDGKLGTASSVQQQQGPAGAGKPEAAVEGSFAISDHNGPHAHMIASDPSGKFVFSTDLGLDRIYQWRFDDASGQLTPNDPPWIAASSAGAGPRHFVFHPDGKTLLLVNEEASTLTSYRFDNQKGTLKQLHVISSLPADYKGTNFAAGLVLSEDGKNLYVANRLHNSIAQFSVGSGGELHSVAETWTRGDYPRSLTLSPDGRYLYAMNQRSDNVTRFSVDKASGKLSFVEGYTPVGSPSQMVFLPLAK</sequence>
<dbReference type="PANTHER" id="PTHR30344:SF1">
    <property type="entry name" value="6-PHOSPHOGLUCONOLACTONASE"/>
    <property type="match status" value="1"/>
</dbReference>